<gene>
    <name evidence="2" type="ORF">OJF2_00960</name>
</gene>
<feature type="compositionally biased region" description="Low complexity" evidence="1">
    <location>
        <begin position="28"/>
        <end position="37"/>
    </location>
</feature>
<proteinExistence type="predicted"/>
<sequence>MTDTRRYAIVCLCLAALAIPPAPGPGRRAMGMGMGRPAGDDPPAGPAPATAAEGDDDDVAGDGFGRVPLLELVRRKVAQDQGAWVIQYELRYTGESAAVRTPAETKVAVEGWVSNSRVCGHATPRLSRVVAGGTAAGSAASDVIASADESRRCRERVTLTAWADDGTPPEPDAPAVLSLNPGTRIHVKVRLEHQHVIYGEYDPLLGVRSVDLSIGGAILRDEVPLDREHHLAMPRAAWPEPPADRRDPRHYVSAPDSLHLEAHVPGHKYYRLPDRPVRYGTKMRLRFWYLIAAGTEGECRVRFDQYKDTPTSWRVLSSGGFEQPLEAIGRWTKVEKIVRTDCEATTVALGFRIISETDVGEMWIDDVSLEPVCQNSPCDEP</sequence>
<name>A0A5B9VV15_9BACT</name>
<organism evidence="2 3">
    <name type="scientific">Aquisphaera giovannonii</name>
    <dbReference type="NCBI Taxonomy" id="406548"/>
    <lineage>
        <taxon>Bacteria</taxon>
        <taxon>Pseudomonadati</taxon>
        <taxon>Planctomycetota</taxon>
        <taxon>Planctomycetia</taxon>
        <taxon>Isosphaerales</taxon>
        <taxon>Isosphaeraceae</taxon>
        <taxon>Aquisphaera</taxon>
    </lineage>
</organism>
<dbReference type="AlphaFoldDB" id="A0A5B9VV15"/>
<dbReference type="EMBL" id="CP042997">
    <property type="protein sequence ID" value="QEH31631.1"/>
    <property type="molecule type" value="Genomic_DNA"/>
</dbReference>
<dbReference type="KEGG" id="agv:OJF2_00960"/>
<keyword evidence="3" id="KW-1185">Reference proteome</keyword>
<dbReference type="OrthoDB" id="267665at2"/>
<evidence type="ECO:0000313" key="2">
    <source>
        <dbReference type="EMBL" id="QEH31631.1"/>
    </source>
</evidence>
<accession>A0A5B9VV15</accession>
<feature type="region of interest" description="Disordered" evidence="1">
    <location>
        <begin position="28"/>
        <end position="60"/>
    </location>
</feature>
<protein>
    <submittedName>
        <fullName evidence="2">Uncharacterized protein</fullName>
    </submittedName>
</protein>
<dbReference type="RefSeq" id="WP_148590246.1">
    <property type="nucleotide sequence ID" value="NZ_CP042997.1"/>
</dbReference>
<reference evidence="2 3" key="1">
    <citation type="submission" date="2019-08" db="EMBL/GenBank/DDBJ databases">
        <title>Deep-cultivation of Planctomycetes and their phenomic and genomic characterization uncovers novel biology.</title>
        <authorList>
            <person name="Wiegand S."/>
            <person name="Jogler M."/>
            <person name="Boedeker C."/>
            <person name="Pinto D."/>
            <person name="Vollmers J."/>
            <person name="Rivas-Marin E."/>
            <person name="Kohn T."/>
            <person name="Peeters S.H."/>
            <person name="Heuer A."/>
            <person name="Rast P."/>
            <person name="Oberbeckmann S."/>
            <person name="Bunk B."/>
            <person name="Jeske O."/>
            <person name="Meyerdierks A."/>
            <person name="Storesund J.E."/>
            <person name="Kallscheuer N."/>
            <person name="Luecker S."/>
            <person name="Lage O.M."/>
            <person name="Pohl T."/>
            <person name="Merkel B.J."/>
            <person name="Hornburger P."/>
            <person name="Mueller R.-W."/>
            <person name="Bruemmer F."/>
            <person name="Labrenz M."/>
            <person name="Spormann A.M."/>
            <person name="Op den Camp H."/>
            <person name="Overmann J."/>
            <person name="Amann R."/>
            <person name="Jetten M.S.M."/>
            <person name="Mascher T."/>
            <person name="Medema M.H."/>
            <person name="Devos D.P."/>
            <person name="Kaster A.-K."/>
            <person name="Ovreas L."/>
            <person name="Rohde M."/>
            <person name="Galperin M.Y."/>
            <person name="Jogler C."/>
        </authorList>
    </citation>
    <scope>NUCLEOTIDE SEQUENCE [LARGE SCALE GENOMIC DNA]</scope>
    <source>
        <strain evidence="2 3">OJF2</strain>
    </source>
</reference>
<dbReference type="Proteomes" id="UP000324233">
    <property type="component" value="Chromosome"/>
</dbReference>
<dbReference type="Gene3D" id="2.60.120.260">
    <property type="entry name" value="Galactose-binding domain-like"/>
    <property type="match status" value="1"/>
</dbReference>
<evidence type="ECO:0000256" key="1">
    <source>
        <dbReference type="SAM" id="MobiDB-lite"/>
    </source>
</evidence>
<evidence type="ECO:0000313" key="3">
    <source>
        <dbReference type="Proteomes" id="UP000324233"/>
    </source>
</evidence>